<protein>
    <recommendedName>
        <fullName evidence="2">DUF6570 domain-containing protein</fullName>
    </recommendedName>
</protein>
<keyword evidence="4" id="KW-1185">Reference proteome</keyword>
<reference evidence="3 4" key="1">
    <citation type="submission" date="2014-04" db="EMBL/GenBank/DDBJ databases">
        <authorList>
            <consortium name="DOE Joint Genome Institute"/>
            <person name="Kuo A."/>
            <person name="Gay G."/>
            <person name="Dore J."/>
            <person name="Kohler A."/>
            <person name="Nagy L.G."/>
            <person name="Floudas D."/>
            <person name="Copeland A."/>
            <person name="Barry K.W."/>
            <person name="Cichocki N."/>
            <person name="Veneault-Fourrey C."/>
            <person name="LaButti K."/>
            <person name="Lindquist E.A."/>
            <person name="Lipzen A."/>
            <person name="Lundell T."/>
            <person name="Morin E."/>
            <person name="Murat C."/>
            <person name="Sun H."/>
            <person name="Tunlid A."/>
            <person name="Henrissat B."/>
            <person name="Grigoriev I.V."/>
            <person name="Hibbett D.S."/>
            <person name="Martin F."/>
            <person name="Nordberg H.P."/>
            <person name="Cantor M.N."/>
            <person name="Hua S.X."/>
        </authorList>
    </citation>
    <scope>NUCLEOTIDE SEQUENCE [LARGE SCALE GENOMIC DNA]</scope>
    <source>
        <strain evidence="4">h7</strain>
    </source>
</reference>
<evidence type="ECO:0000256" key="1">
    <source>
        <dbReference type="SAM" id="MobiDB-lite"/>
    </source>
</evidence>
<sequence length="439" mass="49850">MSSIDLLALTLSEIRTTARQKGFAIPRSAPTRKEDLLLYISQHASANIMSALTDFAREKEGRRLEGQRRSRQEEVGQGRPAVRRRLEEFRPVKPRHAYDQSKYLDLPTADEVKACYRHFYEATCNNALKMVVCAVCAREVGVQEDNVIVLPLRDLPNAHRLVPRLPHRAHHLFEGKLLEPAGVQVDDEPGRYKVNICCQCRSSLENEKCNLPPAISLANDMWIGRIPEVLSSLTFPEQLLISHLYPRVYVFKLYPKKGFGGDPSKLQKGMRGTVSTFQLDMQGITSMLEGNLMPRRPALLASIISVTYIGLGRLPKQWLRHLFRVRRSCVLSALEWLKENNAKYYGQVTIDESCLRCLPEDDIPVELLSIVRQSTDVQVVDQESEGYVPDHGDVEDDVPGEEKHETIMELCDENDSDISEEEHMGQEGEFSYVMLTLCS</sequence>
<evidence type="ECO:0000313" key="4">
    <source>
        <dbReference type="Proteomes" id="UP000053424"/>
    </source>
</evidence>
<name>A0A0C2XIJ7_HEBCY</name>
<dbReference type="STRING" id="686832.A0A0C2XIJ7"/>
<proteinExistence type="predicted"/>
<gene>
    <name evidence="3" type="ORF">M413DRAFT_258503</name>
</gene>
<dbReference type="OrthoDB" id="3257061at2759"/>
<feature type="domain" description="DUF6570" evidence="2">
    <location>
        <begin position="212"/>
        <end position="356"/>
    </location>
</feature>
<dbReference type="InterPro" id="IPR046700">
    <property type="entry name" value="DUF6570"/>
</dbReference>
<feature type="region of interest" description="Disordered" evidence="1">
    <location>
        <begin position="59"/>
        <end position="80"/>
    </location>
</feature>
<evidence type="ECO:0000313" key="3">
    <source>
        <dbReference type="EMBL" id="KIM37618.1"/>
    </source>
</evidence>
<accession>A0A0C2XIJ7</accession>
<evidence type="ECO:0000259" key="2">
    <source>
        <dbReference type="Pfam" id="PF20209"/>
    </source>
</evidence>
<organism evidence="3 4">
    <name type="scientific">Hebeloma cylindrosporum</name>
    <dbReference type="NCBI Taxonomy" id="76867"/>
    <lineage>
        <taxon>Eukaryota</taxon>
        <taxon>Fungi</taxon>
        <taxon>Dikarya</taxon>
        <taxon>Basidiomycota</taxon>
        <taxon>Agaricomycotina</taxon>
        <taxon>Agaricomycetes</taxon>
        <taxon>Agaricomycetidae</taxon>
        <taxon>Agaricales</taxon>
        <taxon>Agaricineae</taxon>
        <taxon>Hymenogastraceae</taxon>
        <taxon>Hebeloma</taxon>
    </lineage>
</organism>
<dbReference type="Proteomes" id="UP000053424">
    <property type="component" value="Unassembled WGS sequence"/>
</dbReference>
<reference evidence="4" key="2">
    <citation type="submission" date="2015-01" db="EMBL/GenBank/DDBJ databases">
        <title>Evolutionary Origins and Diversification of the Mycorrhizal Mutualists.</title>
        <authorList>
            <consortium name="DOE Joint Genome Institute"/>
            <consortium name="Mycorrhizal Genomics Consortium"/>
            <person name="Kohler A."/>
            <person name="Kuo A."/>
            <person name="Nagy L.G."/>
            <person name="Floudas D."/>
            <person name="Copeland A."/>
            <person name="Barry K.W."/>
            <person name="Cichocki N."/>
            <person name="Veneault-Fourrey C."/>
            <person name="LaButti K."/>
            <person name="Lindquist E.A."/>
            <person name="Lipzen A."/>
            <person name="Lundell T."/>
            <person name="Morin E."/>
            <person name="Murat C."/>
            <person name="Riley R."/>
            <person name="Ohm R."/>
            <person name="Sun H."/>
            <person name="Tunlid A."/>
            <person name="Henrissat B."/>
            <person name="Grigoriev I.V."/>
            <person name="Hibbett D.S."/>
            <person name="Martin F."/>
        </authorList>
    </citation>
    <scope>NUCLEOTIDE SEQUENCE [LARGE SCALE GENOMIC DNA]</scope>
    <source>
        <strain evidence="4">h7</strain>
    </source>
</reference>
<dbReference type="EMBL" id="KN831796">
    <property type="protein sequence ID" value="KIM37618.1"/>
    <property type="molecule type" value="Genomic_DNA"/>
</dbReference>
<dbReference type="Pfam" id="PF20209">
    <property type="entry name" value="DUF6570"/>
    <property type="match status" value="1"/>
</dbReference>
<dbReference type="HOGENOM" id="CLU_688816_0_0_1"/>
<feature type="compositionally biased region" description="Basic and acidic residues" evidence="1">
    <location>
        <begin position="59"/>
        <end position="76"/>
    </location>
</feature>
<dbReference type="AlphaFoldDB" id="A0A0C2XIJ7"/>